<sequence length="39" mass="4457">MNSSPTPPLEVMHPVGNMNREIKKIDFYKNISSIKKPSK</sequence>
<organism evidence="1 2">
    <name type="scientific">Prochlorococcus marinus str. PAC1</name>
    <dbReference type="NCBI Taxonomy" id="59924"/>
    <lineage>
        <taxon>Bacteria</taxon>
        <taxon>Bacillati</taxon>
        <taxon>Cyanobacteriota</taxon>
        <taxon>Cyanophyceae</taxon>
        <taxon>Synechococcales</taxon>
        <taxon>Prochlorococcaceae</taxon>
        <taxon>Prochlorococcus</taxon>
    </lineage>
</organism>
<accession>A0A0A2CBW7</accession>
<dbReference type="AlphaFoldDB" id="A0A0A2CBW7"/>
<dbReference type="EMBL" id="JNAX01000002">
    <property type="protein sequence ID" value="KGG22410.1"/>
    <property type="molecule type" value="Genomic_DNA"/>
</dbReference>
<proteinExistence type="predicted"/>
<evidence type="ECO:0000313" key="2">
    <source>
        <dbReference type="Proteomes" id="UP000030392"/>
    </source>
</evidence>
<evidence type="ECO:0000313" key="1">
    <source>
        <dbReference type="EMBL" id="KGG22410.1"/>
    </source>
</evidence>
<dbReference type="Proteomes" id="UP000030392">
    <property type="component" value="Unassembled WGS sequence"/>
</dbReference>
<reference evidence="2" key="1">
    <citation type="journal article" date="2014" name="Sci. Data">
        <title>Genomes of diverse isolates of the marine cyanobacterium Prochlorococcus.</title>
        <authorList>
            <person name="Biller S."/>
            <person name="Berube P."/>
            <person name="Thompson J."/>
            <person name="Kelly L."/>
            <person name="Roggensack S."/>
            <person name="Awad L."/>
            <person name="Roache-Johnson K."/>
            <person name="Ding H."/>
            <person name="Giovannoni S.J."/>
            <person name="Moore L.R."/>
            <person name="Chisholm S.W."/>
        </authorList>
    </citation>
    <scope>NUCLEOTIDE SEQUENCE [LARGE SCALE GENOMIC DNA]</scope>
    <source>
        <strain evidence="2">PAC1</strain>
    </source>
</reference>
<name>A0A0A2CBW7_PROMR</name>
<gene>
    <name evidence="1" type="ORF">EV03_0080</name>
</gene>
<comment type="caution">
    <text evidence="1">The sequence shown here is derived from an EMBL/GenBank/DDBJ whole genome shotgun (WGS) entry which is preliminary data.</text>
</comment>
<protein>
    <submittedName>
        <fullName evidence="1">Uncharacterized protein</fullName>
    </submittedName>
</protein>